<gene>
    <name evidence="2" type="ORF">PVAP13_8NG305400</name>
</gene>
<dbReference type="AlphaFoldDB" id="A0A8T0PL91"/>
<accession>A0A8T0PL91</accession>
<proteinExistence type="predicted"/>
<feature type="chain" id="PRO_5035872505" evidence="1">
    <location>
        <begin position="22"/>
        <end position="101"/>
    </location>
</feature>
<organism evidence="2 3">
    <name type="scientific">Panicum virgatum</name>
    <name type="common">Blackwell switchgrass</name>
    <dbReference type="NCBI Taxonomy" id="38727"/>
    <lineage>
        <taxon>Eukaryota</taxon>
        <taxon>Viridiplantae</taxon>
        <taxon>Streptophyta</taxon>
        <taxon>Embryophyta</taxon>
        <taxon>Tracheophyta</taxon>
        <taxon>Spermatophyta</taxon>
        <taxon>Magnoliopsida</taxon>
        <taxon>Liliopsida</taxon>
        <taxon>Poales</taxon>
        <taxon>Poaceae</taxon>
        <taxon>PACMAD clade</taxon>
        <taxon>Panicoideae</taxon>
        <taxon>Panicodae</taxon>
        <taxon>Paniceae</taxon>
        <taxon>Panicinae</taxon>
        <taxon>Panicum</taxon>
        <taxon>Panicum sect. Hiantes</taxon>
    </lineage>
</organism>
<dbReference type="Proteomes" id="UP000823388">
    <property type="component" value="Chromosome 8N"/>
</dbReference>
<name>A0A8T0PL91_PANVG</name>
<evidence type="ECO:0000256" key="1">
    <source>
        <dbReference type="SAM" id="SignalP"/>
    </source>
</evidence>
<sequence>MAACKTLLMAVLLLYAAAANAYATTAAAGDGGGELMMRIADEEGQGRTVSLPPGEYGRCLPGCPGGLDGCDEPCKKEGYDKGGECVVSVHQCCCLGLPLPA</sequence>
<reference evidence="2" key="1">
    <citation type="submission" date="2020-05" db="EMBL/GenBank/DDBJ databases">
        <title>WGS assembly of Panicum virgatum.</title>
        <authorList>
            <person name="Lovell J.T."/>
            <person name="Jenkins J."/>
            <person name="Shu S."/>
            <person name="Juenger T.E."/>
            <person name="Schmutz J."/>
        </authorList>
    </citation>
    <scope>NUCLEOTIDE SEQUENCE</scope>
    <source>
        <strain evidence="2">AP13</strain>
    </source>
</reference>
<evidence type="ECO:0000313" key="3">
    <source>
        <dbReference type="Proteomes" id="UP000823388"/>
    </source>
</evidence>
<protein>
    <submittedName>
        <fullName evidence="2">Uncharacterized protein</fullName>
    </submittedName>
</protein>
<dbReference type="EMBL" id="CM029052">
    <property type="protein sequence ID" value="KAG2559004.1"/>
    <property type="molecule type" value="Genomic_DNA"/>
</dbReference>
<evidence type="ECO:0000313" key="2">
    <source>
        <dbReference type="EMBL" id="KAG2559004.1"/>
    </source>
</evidence>
<keyword evidence="1" id="KW-0732">Signal</keyword>
<comment type="caution">
    <text evidence="2">The sequence shown here is derived from an EMBL/GenBank/DDBJ whole genome shotgun (WGS) entry which is preliminary data.</text>
</comment>
<keyword evidence="3" id="KW-1185">Reference proteome</keyword>
<feature type="signal peptide" evidence="1">
    <location>
        <begin position="1"/>
        <end position="21"/>
    </location>
</feature>